<feature type="transmembrane region" description="Helical" evidence="11">
    <location>
        <begin position="348"/>
        <end position="370"/>
    </location>
</feature>
<dbReference type="InterPro" id="IPR032675">
    <property type="entry name" value="LRR_dom_sf"/>
</dbReference>
<evidence type="ECO:0000256" key="11">
    <source>
        <dbReference type="SAM" id="Phobius"/>
    </source>
</evidence>
<evidence type="ECO:0000256" key="3">
    <source>
        <dbReference type="ARBA" id="ARBA00022475"/>
    </source>
</evidence>
<evidence type="ECO:0000256" key="5">
    <source>
        <dbReference type="ARBA" id="ARBA00022692"/>
    </source>
</evidence>
<keyword evidence="6" id="KW-0677">Repeat</keyword>
<dbReference type="PANTHER" id="PTHR27004:SF460">
    <property type="entry name" value="RECEPTOR-LIKE PROTEIN 33"/>
    <property type="match status" value="1"/>
</dbReference>
<evidence type="ECO:0000256" key="7">
    <source>
        <dbReference type="ARBA" id="ARBA00022989"/>
    </source>
</evidence>
<proteinExistence type="inferred from homology"/>
<dbReference type="InterPro" id="IPR001611">
    <property type="entry name" value="Leu-rich_rpt"/>
</dbReference>
<keyword evidence="10" id="KW-0325">Glycoprotein</keyword>
<feature type="transmembrane region" description="Helical" evidence="11">
    <location>
        <begin position="403"/>
        <end position="424"/>
    </location>
</feature>
<dbReference type="PANTHER" id="PTHR27004">
    <property type="entry name" value="RECEPTOR-LIKE PROTEIN 12 ISOFORM X1"/>
    <property type="match status" value="1"/>
</dbReference>
<comment type="subcellular location">
    <subcellularLocation>
        <location evidence="1">Cell membrane</location>
        <topology evidence="1">Single-pass type I membrane protein</topology>
    </subcellularLocation>
</comment>
<evidence type="ECO:0000256" key="2">
    <source>
        <dbReference type="ARBA" id="ARBA00009592"/>
    </source>
</evidence>
<comment type="similarity">
    <text evidence="2">Belongs to the RLP family.</text>
</comment>
<evidence type="ECO:0000313" key="12">
    <source>
        <dbReference type="EMBL" id="KAG5560515.1"/>
    </source>
</evidence>
<gene>
    <name evidence="12" type="ORF">RHGRI_003734</name>
</gene>
<comment type="caution">
    <text evidence="12">The sequence shown here is derived from an EMBL/GenBank/DDBJ whole genome shotgun (WGS) entry which is preliminary data.</text>
</comment>
<dbReference type="Gene3D" id="3.80.10.10">
    <property type="entry name" value="Ribonuclease Inhibitor"/>
    <property type="match status" value="1"/>
</dbReference>
<dbReference type="AlphaFoldDB" id="A0AAV6L631"/>
<keyword evidence="8 11" id="KW-0472">Membrane</keyword>
<keyword evidence="4" id="KW-0433">Leucine-rich repeat</keyword>
<evidence type="ECO:0000256" key="4">
    <source>
        <dbReference type="ARBA" id="ARBA00022614"/>
    </source>
</evidence>
<evidence type="ECO:0000256" key="9">
    <source>
        <dbReference type="ARBA" id="ARBA00023170"/>
    </source>
</evidence>
<dbReference type="PRINTS" id="PR00019">
    <property type="entry name" value="LEURICHRPT"/>
</dbReference>
<accession>A0AAV6L631</accession>
<organism evidence="12 13">
    <name type="scientific">Rhododendron griersonianum</name>
    <dbReference type="NCBI Taxonomy" id="479676"/>
    <lineage>
        <taxon>Eukaryota</taxon>
        <taxon>Viridiplantae</taxon>
        <taxon>Streptophyta</taxon>
        <taxon>Embryophyta</taxon>
        <taxon>Tracheophyta</taxon>
        <taxon>Spermatophyta</taxon>
        <taxon>Magnoliopsida</taxon>
        <taxon>eudicotyledons</taxon>
        <taxon>Gunneridae</taxon>
        <taxon>Pentapetalae</taxon>
        <taxon>asterids</taxon>
        <taxon>Ericales</taxon>
        <taxon>Ericaceae</taxon>
        <taxon>Ericoideae</taxon>
        <taxon>Rhodoreae</taxon>
        <taxon>Rhododendron</taxon>
    </lineage>
</organism>
<dbReference type="EMBL" id="JACTNZ010000002">
    <property type="protein sequence ID" value="KAG5560515.1"/>
    <property type="molecule type" value="Genomic_DNA"/>
</dbReference>
<keyword evidence="5 11" id="KW-0812">Transmembrane</keyword>
<dbReference type="Pfam" id="PF13855">
    <property type="entry name" value="LRR_8"/>
    <property type="match status" value="1"/>
</dbReference>
<name>A0AAV6L631_9ERIC</name>
<evidence type="ECO:0000256" key="1">
    <source>
        <dbReference type="ARBA" id="ARBA00004251"/>
    </source>
</evidence>
<evidence type="ECO:0000256" key="8">
    <source>
        <dbReference type="ARBA" id="ARBA00023136"/>
    </source>
</evidence>
<reference evidence="12" key="1">
    <citation type="submission" date="2020-08" db="EMBL/GenBank/DDBJ databases">
        <title>Plant Genome Project.</title>
        <authorList>
            <person name="Zhang R.-G."/>
        </authorList>
    </citation>
    <scope>NUCLEOTIDE SEQUENCE</scope>
    <source>
        <strain evidence="12">WSP0</strain>
        <tissue evidence="12">Leaf</tissue>
    </source>
</reference>
<keyword evidence="3" id="KW-1003">Cell membrane</keyword>
<keyword evidence="9" id="KW-0675">Receptor</keyword>
<evidence type="ECO:0000256" key="10">
    <source>
        <dbReference type="ARBA" id="ARBA00023180"/>
    </source>
</evidence>
<dbReference type="FunFam" id="3.80.10.10:FF:000111">
    <property type="entry name" value="LRR receptor-like serine/threonine-protein kinase ERECTA"/>
    <property type="match status" value="1"/>
</dbReference>
<dbReference type="GO" id="GO:0005886">
    <property type="term" value="C:plasma membrane"/>
    <property type="evidence" value="ECO:0007669"/>
    <property type="project" value="UniProtKB-SubCell"/>
</dbReference>
<protein>
    <submittedName>
        <fullName evidence="12">Uncharacterized protein</fullName>
    </submittedName>
</protein>
<keyword evidence="13" id="KW-1185">Reference proteome</keyword>
<evidence type="ECO:0000313" key="13">
    <source>
        <dbReference type="Proteomes" id="UP000823749"/>
    </source>
</evidence>
<evidence type="ECO:0000256" key="6">
    <source>
        <dbReference type="ARBA" id="ARBA00022737"/>
    </source>
</evidence>
<dbReference type="SUPFAM" id="SSF52058">
    <property type="entry name" value="L domain-like"/>
    <property type="match status" value="1"/>
</dbReference>
<dbReference type="Proteomes" id="UP000823749">
    <property type="component" value="Chromosome 2"/>
</dbReference>
<keyword evidence="7 11" id="KW-1133">Transmembrane helix</keyword>
<dbReference type="Pfam" id="PF00560">
    <property type="entry name" value="LRR_1"/>
    <property type="match status" value="1"/>
</dbReference>
<feature type="transmembrane region" description="Helical" evidence="11">
    <location>
        <begin position="377"/>
        <end position="397"/>
    </location>
</feature>
<sequence length="451" mass="49441">MNCQLLMIDLGRNQLHGLVPRSLANCAMLECLVLHNNKIEDTFPSWLGALPNLELLILGSNKFHGDIGGTRNHSMFPKLRIIDLSCNGFSGNLPIEYIRNWNGMKMINKENFTYMQANPNIQVTFLPSPTSHVPGYTVYGGFSFAYSMRVVSKGTDRLYEKIQIALVVVDLSNNTFIGDIPESFGSLSGLQLLNISNNKLTGAIPPSLVKLTELESLDLSQNLLSGQIPGQLTQLTFLSIFNVSHNRLIGPIPRGKQFDTFDNSSYDGNLGLCGVPLSKSCRIPMTSPPPPPIFRGRDLEFSRVVGNEIEGSFFSATFVLVLPSWLEFRLSITCGLCRLSLMSDCICGFLMITGSCCSTVVVTAAVMVPVFRLQHAVSLFSEVVLCLLSMAQSLVAATDPVQFSQSCTGCCGFIYLGAAAVLLLSSPVQQAAVLSCFVLRWQLGFYDIIWF</sequence>